<reference evidence="3 4" key="1">
    <citation type="submission" date="2021-06" db="EMBL/GenBank/DDBJ databases">
        <title>Caerostris darwini draft genome.</title>
        <authorList>
            <person name="Kono N."/>
            <person name="Arakawa K."/>
        </authorList>
    </citation>
    <scope>NUCLEOTIDE SEQUENCE [LARGE SCALE GENOMIC DNA]</scope>
</reference>
<dbReference type="EMBL" id="BPLQ01011335">
    <property type="protein sequence ID" value="GIY57411.1"/>
    <property type="molecule type" value="Genomic_DNA"/>
</dbReference>
<name>A0AAV4UI29_9ARAC</name>
<evidence type="ECO:0000256" key="2">
    <source>
        <dbReference type="SAM" id="Phobius"/>
    </source>
</evidence>
<gene>
    <name evidence="3" type="primary">AVEN_42878_1</name>
    <name evidence="3" type="ORF">CDAR_368051</name>
</gene>
<dbReference type="PANTHER" id="PTHR12107">
    <property type="entry name" value="VOLTAGE-DEPENDENT CALCIUM CHANNEL GAMMA SUBUNIT"/>
    <property type="match status" value="1"/>
</dbReference>
<dbReference type="GO" id="GO:0098839">
    <property type="term" value="C:postsynaptic density membrane"/>
    <property type="evidence" value="ECO:0007669"/>
    <property type="project" value="TreeGrafter"/>
</dbReference>
<dbReference type="Proteomes" id="UP001054837">
    <property type="component" value="Unassembled WGS sequence"/>
</dbReference>
<dbReference type="GO" id="GO:0019226">
    <property type="term" value="P:transmission of nerve impulse"/>
    <property type="evidence" value="ECO:0007669"/>
    <property type="project" value="TreeGrafter"/>
</dbReference>
<dbReference type="GO" id="GO:0051968">
    <property type="term" value="P:positive regulation of synaptic transmission, glutamatergic"/>
    <property type="evidence" value="ECO:0007669"/>
    <property type="project" value="TreeGrafter"/>
</dbReference>
<keyword evidence="2" id="KW-0472">Membrane</keyword>
<sequence>MVIYISTFKSEVGHKLRPKSSFQGPLFRYHYGYSFILAVCGLMMCEVAGVCTVFLFIHWHKADIRRRRPPDDQPCRRHPRRRPSRQPPHEQGGQARAGSCPLRVDAGPRLLQLPALLAGHHLQHGVHLGGHRQGVLQGVLVRDPAQDDPRVRGVLEWGATHTLRCYLQIC</sequence>
<evidence type="ECO:0000313" key="4">
    <source>
        <dbReference type="Proteomes" id="UP001054837"/>
    </source>
</evidence>
<dbReference type="PANTHER" id="PTHR12107:SF0">
    <property type="entry name" value="STARGAZIN (MAMMALIAN CALCIUM CHANNEL) HOMOLOG"/>
    <property type="match status" value="1"/>
</dbReference>
<dbReference type="GO" id="GO:0032281">
    <property type="term" value="C:AMPA glutamate receptor complex"/>
    <property type="evidence" value="ECO:0007669"/>
    <property type="project" value="TreeGrafter"/>
</dbReference>
<feature type="region of interest" description="Disordered" evidence="1">
    <location>
        <begin position="67"/>
        <end position="98"/>
    </location>
</feature>
<dbReference type="GO" id="GO:0098970">
    <property type="term" value="P:postsynaptic neurotransmitter receptor diffusion trapping"/>
    <property type="evidence" value="ECO:0007669"/>
    <property type="project" value="TreeGrafter"/>
</dbReference>
<feature type="transmembrane region" description="Helical" evidence="2">
    <location>
        <begin position="31"/>
        <end position="57"/>
    </location>
</feature>
<organism evidence="3 4">
    <name type="scientific">Caerostris darwini</name>
    <dbReference type="NCBI Taxonomy" id="1538125"/>
    <lineage>
        <taxon>Eukaryota</taxon>
        <taxon>Metazoa</taxon>
        <taxon>Ecdysozoa</taxon>
        <taxon>Arthropoda</taxon>
        <taxon>Chelicerata</taxon>
        <taxon>Arachnida</taxon>
        <taxon>Araneae</taxon>
        <taxon>Araneomorphae</taxon>
        <taxon>Entelegynae</taxon>
        <taxon>Araneoidea</taxon>
        <taxon>Araneidae</taxon>
        <taxon>Caerostris</taxon>
    </lineage>
</organism>
<dbReference type="GO" id="GO:0098943">
    <property type="term" value="P:neurotransmitter receptor transport, postsynaptic endosome to lysosome"/>
    <property type="evidence" value="ECO:0007669"/>
    <property type="project" value="TreeGrafter"/>
</dbReference>
<keyword evidence="4" id="KW-1185">Reference proteome</keyword>
<dbReference type="GO" id="GO:0016247">
    <property type="term" value="F:channel regulator activity"/>
    <property type="evidence" value="ECO:0007669"/>
    <property type="project" value="TreeGrafter"/>
</dbReference>
<dbReference type="GO" id="GO:0099590">
    <property type="term" value="P:neurotransmitter receptor internalization"/>
    <property type="evidence" value="ECO:0007669"/>
    <property type="project" value="TreeGrafter"/>
</dbReference>
<accession>A0AAV4UI29</accession>
<dbReference type="Gene3D" id="1.20.140.150">
    <property type="match status" value="1"/>
</dbReference>
<proteinExistence type="predicted"/>
<protein>
    <submittedName>
        <fullName evidence="3">Uncharacterized protein</fullName>
    </submittedName>
</protein>
<keyword evidence="2" id="KW-1133">Transmembrane helix</keyword>
<dbReference type="InterPro" id="IPR051072">
    <property type="entry name" value="CACNG_subunit"/>
</dbReference>
<keyword evidence="2" id="KW-0812">Transmembrane</keyword>
<dbReference type="GO" id="GO:0005245">
    <property type="term" value="F:voltage-gated calcium channel activity"/>
    <property type="evidence" value="ECO:0007669"/>
    <property type="project" value="TreeGrafter"/>
</dbReference>
<comment type="caution">
    <text evidence="3">The sequence shown here is derived from an EMBL/GenBank/DDBJ whole genome shotgun (WGS) entry which is preliminary data.</text>
</comment>
<evidence type="ECO:0000313" key="3">
    <source>
        <dbReference type="EMBL" id="GIY57411.1"/>
    </source>
</evidence>
<evidence type="ECO:0000256" key="1">
    <source>
        <dbReference type="SAM" id="MobiDB-lite"/>
    </source>
</evidence>
<dbReference type="AlphaFoldDB" id="A0AAV4UI29"/>